<dbReference type="EMBL" id="JARIHO010000034">
    <property type="protein sequence ID" value="KAJ7333246.1"/>
    <property type="molecule type" value="Genomic_DNA"/>
</dbReference>
<feature type="region of interest" description="Disordered" evidence="1">
    <location>
        <begin position="1"/>
        <end position="22"/>
    </location>
</feature>
<proteinExistence type="predicted"/>
<evidence type="ECO:0000256" key="1">
    <source>
        <dbReference type="SAM" id="MobiDB-lite"/>
    </source>
</evidence>
<dbReference type="AlphaFoldDB" id="A0AAD6ZPZ1"/>
<keyword evidence="3" id="KW-1185">Reference proteome</keyword>
<accession>A0AAD6ZPZ1</accession>
<reference evidence="2" key="1">
    <citation type="submission" date="2023-03" db="EMBL/GenBank/DDBJ databases">
        <title>Massive genome expansion in bonnet fungi (Mycena s.s.) driven by repeated elements and novel gene families across ecological guilds.</title>
        <authorList>
            <consortium name="Lawrence Berkeley National Laboratory"/>
            <person name="Harder C.B."/>
            <person name="Miyauchi S."/>
            <person name="Viragh M."/>
            <person name="Kuo A."/>
            <person name="Thoen E."/>
            <person name="Andreopoulos B."/>
            <person name="Lu D."/>
            <person name="Skrede I."/>
            <person name="Drula E."/>
            <person name="Henrissat B."/>
            <person name="Morin E."/>
            <person name="Kohler A."/>
            <person name="Barry K."/>
            <person name="LaButti K."/>
            <person name="Morin E."/>
            <person name="Salamov A."/>
            <person name="Lipzen A."/>
            <person name="Mereny Z."/>
            <person name="Hegedus B."/>
            <person name="Baldrian P."/>
            <person name="Stursova M."/>
            <person name="Weitz H."/>
            <person name="Taylor A."/>
            <person name="Grigoriev I.V."/>
            <person name="Nagy L.G."/>
            <person name="Martin F."/>
            <person name="Kauserud H."/>
        </authorList>
    </citation>
    <scope>NUCLEOTIDE SEQUENCE</scope>
    <source>
        <strain evidence="2">CBHHK002</strain>
    </source>
</reference>
<gene>
    <name evidence="2" type="ORF">DFH08DRAFT_966083</name>
</gene>
<organism evidence="2 3">
    <name type="scientific">Mycena albidolilacea</name>
    <dbReference type="NCBI Taxonomy" id="1033008"/>
    <lineage>
        <taxon>Eukaryota</taxon>
        <taxon>Fungi</taxon>
        <taxon>Dikarya</taxon>
        <taxon>Basidiomycota</taxon>
        <taxon>Agaricomycotina</taxon>
        <taxon>Agaricomycetes</taxon>
        <taxon>Agaricomycetidae</taxon>
        <taxon>Agaricales</taxon>
        <taxon>Marasmiineae</taxon>
        <taxon>Mycenaceae</taxon>
        <taxon>Mycena</taxon>
    </lineage>
</organism>
<comment type="caution">
    <text evidence="2">The sequence shown here is derived from an EMBL/GenBank/DDBJ whole genome shotgun (WGS) entry which is preliminary data.</text>
</comment>
<dbReference type="Proteomes" id="UP001218218">
    <property type="component" value="Unassembled WGS sequence"/>
</dbReference>
<protein>
    <submittedName>
        <fullName evidence="2">Uncharacterized protein</fullName>
    </submittedName>
</protein>
<evidence type="ECO:0000313" key="3">
    <source>
        <dbReference type="Proteomes" id="UP001218218"/>
    </source>
</evidence>
<name>A0AAD6ZPZ1_9AGAR</name>
<evidence type="ECO:0000313" key="2">
    <source>
        <dbReference type="EMBL" id="KAJ7333246.1"/>
    </source>
</evidence>
<sequence>MLQRTLREYNRAKTQGDDDGEAARRLAREIEQLTRLADSGGDPATSVEWTRRADEWSAASDIQKDNMLLDIGKGLGLIVAPPFLGAGGVLYGAGLFVKASGNLLTGGYIERRTRDRLNHLGI</sequence>